<gene>
    <name evidence="1" type="ORF">FJ657_05405</name>
</gene>
<proteinExistence type="predicted"/>
<evidence type="ECO:0000313" key="2">
    <source>
        <dbReference type="Proteomes" id="UP000316252"/>
    </source>
</evidence>
<dbReference type="Proteomes" id="UP000316252">
    <property type="component" value="Unassembled WGS sequence"/>
</dbReference>
<dbReference type="AlphaFoldDB" id="A0A506XYQ3"/>
<name>A0A506XYQ3_9MICO</name>
<accession>A0A506XYQ3</accession>
<sequence length="312" mass="34492">MLTITHTHEAGTLIEGTSRGDGTADILKANRWRWGRSISAWYVPNSRDHRPNHPTIRRTADALTAAGFEVTTELDESVRSTAEVEAGKIARQADRVAALEQKVDRKQAAADAAWQRHEADAARLPEGGEPVKIGHHSEPRHRRALDRAHASMGASVQADHDANEVARRADEASHTTGARYSVVTVANRIQKLGADIRRAERSIEADYYHPERGYEPATQERKDARAVAIAPRLTELRDQLTYWESVRAEQIADGTATNYSRDTIKPGDTVKVGGYWYRVVRANAKTVSVDTGHSWTQTTPYAKITAHRPAGG</sequence>
<dbReference type="Pfam" id="PF12083">
    <property type="entry name" value="DUF3560"/>
    <property type="match status" value="1"/>
</dbReference>
<protein>
    <submittedName>
        <fullName evidence="1">DUF3560 domain-containing protein</fullName>
    </submittedName>
</protein>
<comment type="caution">
    <text evidence="1">The sequence shown here is derived from an EMBL/GenBank/DDBJ whole genome shotgun (WGS) entry which is preliminary data.</text>
</comment>
<organism evidence="1 2">
    <name type="scientific">Schumannella soli</name>
    <dbReference type="NCBI Taxonomy" id="2590779"/>
    <lineage>
        <taxon>Bacteria</taxon>
        <taxon>Bacillati</taxon>
        <taxon>Actinomycetota</taxon>
        <taxon>Actinomycetes</taxon>
        <taxon>Micrococcales</taxon>
        <taxon>Microbacteriaceae</taxon>
        <taxon>Schumannella</taxon>
    </lineage>
</organism>
<reference evidence="1 2" key="1">
    <citation type="submission" date="2019-06" db="EMBL/GenBank/DDBJ databases">
        <authorList>
            <person name="Li F."/>
        </authorList>
    </citation>
    <scope>NUCLEOTIDE SEQUENCE [LARGE SCALE GENOMIC DNA]</scope>
    <source>
        <strain evidence="1 2">10F1D-1</strain>
    </source>
</reference>
<keyword evidence="2" id="KW-1185">Reference proteome</keyword>
<evidence type="ECO:0000313" key="1">
    <source>
        <dbReference type="EMBL" id="TPW78064.1"/>
    </source>
</evidence>
<dbReference type="RefSeq" id="WP_141162589.1">
    <property type="nucleotide sequence ID" value="NZ_VHQG01000001.1"/>
</dbReference>
<dbReference type="EMBL" id="VHQG01000001">
    <property type="protein sequence ID" value="TPW78064.1"/>
    <property type="molecule type" value="Genomic_DNA"/>
</dbReference>
<dbReference type="InterPro" id="IPR021944">
    <property type="entry name" value="DUF3560"/>
</dbReference>
<dbReference type="OrthoDB" id="9803716at2"/>